<evidence type="ECO:0000313" key="3">
    <source>
        <dbReference type="Proteomes" id="UP001476282"/>
    </source>
</evidence>
<evidence type="ECO:0000313" key="2">
    <source>
        <dbReference type="EMBL" id="GAA5482076.1"/>
    </source>
</evidence>
<gene>
    <name evidence="2" type="ORF">Hsar01_01291</name>
</gene>
<keyword evidence="3" id="KW-1185">Reference proteome</keyword>
<evidence type="ECO:0000256" key="1">
    <source>
        <dbReference type="SAM" id="MobiDB-lite"/>
    </source>
</evidence>
<feature type="region of interest" description="Disordered" evidence="1">
    <location>
        <begin position="298"/>
        <end position="319"/>
    </location>
</feature>
<name>A0ABP9UN38_9BACT</name>
<organism evidence="2 3">
    <name type="scientific">Haloferula sargassicola</name>
    <dbReference type="NCBI Taxonomy" id="490096"/>
    <lineage>
        <taxon>Bacteria</taxon>
        <taxon>Pseudomonadati</taxon>
        <taxon>Verrucomicrobiota</taxon>
        <taxon>Verrucomicrobiia</taxon>
        <taxon>Verrucomicrobiales</taxon>
        <taxon>Verrucomicrobiaceae</taxon>
        <taxon>Haloferula</taxon>
    </lineage>
</organism>
<protein>
    <recommendedName>
        <fullName evidence="4">ParB/Sulfiredoxin domain-containing protein</fullName>
    </recommendedName>
</protein>
<accession>A0ABP9UN38</accession>
<dbReference type="EMBL" id="BAABRI010000006">
    <property type="protein sequence ID" value="GAA5482076.1"/>
    <property type="molecule type" value="Genomic_DNA"/>
</dbReference>
<reference evidence="2 3" key="1">
    <citation type="submission" date="2024-02" db="EMBL/GenBank/DDBJ databases">
        <title>Haloferula sargassicola NBRC 104335.</title>
        <authorList>
            <person name="Ichikawa N."/>
            <person name="Katano-Makiyama Y."/>
            <person name="Hidaka K."/>
        </authorList>
    </citation>
    <scope>NUCLEOTIDE SEQUENCE [LARGE SCALE GENOMIC DNA]</scope>
    <source>
        <strain evidence="2 3">NBRC 104335</strain>
    </source>
</reference>
<sequence length="472" mass="52759">MKIRYSQWTRDRQIAVNSLRFDPQNPRLEGVGKGEKSVIQALAELEDISDLLKRITKYGLAPIERLVVIYEEEKPIVIEGNRRLAVYKMLLDPEKAPRSLASAVKKARNELGPSEIPRKVGCDIPQDVAEAKVYAYMKHADDKHFRPWAKIQQAVVDCGIADEMERGEPVAVPLTDATIRDARAMVEFFRLAGILSRDGKSGIKAKTLRNFPYDAVKRTFLAKDIGPLIGLKATKSGLEVKGDASEFTEFFRVTLSKMAEGRATRVFNTTEQAAEWVAETGYKPKGKKTESLAKHIESLDAHEDEEDDSSTKGRLGRKKTTKVARRLAKVFRIQLKPEYQAPKLEDLLGEVEKLNVERQQNLSAVGLRCVLELAVDGALEERGLMTVYTASLKGGRDLLSTRIQWLRDKSGITFDRDCSRALNALMDSNMKVAALDSLNAWVHSKWAPATGGDVQRRAMELTPLLQLLLSKG</sequence>
<dbReference type="Proteomes" id="UP001476282">
    <property type="component" value="Unassembled WGS sequence"/>
</dbReference>
<proteinExistence type="predicted"/>
<comment type="caution">
    <text evidence="2">The sequence shown here is derived from an EMBL/GenBank/DDBJ whole genome shotgun (WGS) entry which is preliminary data.</text>
</comment>
<evidence type="ECO:0008006" key="4">
    <source>
        <dbReference type="Google" id="ProtNLM"/>
    </source>
</evidence>
<dbReference type="RefSeq" id="WP_353566223.1">
    <property type="nucleotide sequence ID" value="NZ_BAABRI010000006.1"/>
</dbReference>